<evidence type="ECO:0000313" key="7">
    <source>
        <dbReference type="EMBL" id="MCW1912062.1"/>
    </source>
</evidence>
<protein>
    <submittedName>
        <fullName evidence="7">Flippase-like domain-containing protein</fullName>
    </submittedName>
</protein>
<keyword evidence="5 6" id="KW-0472">Membrane</keyword>
<feature type="transmembrane region" description="Helical" evidence="6">
    <location>
        <begin position="216"/>
        <end position="241"/>
    </location>
</feature>
<feature type="transmembrane region" description="Helical" evidence="6">
    <location>
        <begin position="42"/>
        <end position="65"/>
    </location>
</feature>
<accession>A0ABT3FXB8</accession>
<dbReference type="RefSeq" id="WP_264510106.1">
    <property type="nucleotide sequence ID" value="NZ_JAPDDR010000001.1"/>
</dbReference>
<gene>
    <name evidence="7" type="ORF">OJ996_00645</name>
</gene>
<feature type="transmembrane region" description="Helical" evidence="6">
    <location>
        <begin position="114"/>
        <end position="138"/>
    </location>
</feature>
<keyword evidence="4 6" id="KW-1133">Transmembrane helix</keyword>
<feature type="transmembrane region" description="Helical" evidence="6">
    <location>
        <begin position="291"/>
        <end position="316"/>
    </location>
</feature>
<dbReference type="PANTHER" id="PTHR40277:SF1">
    <property type="entry name" value="BLL5419 PROTEIN"/>
    <property type="match status" value="1"/>
</dbReference>
<organism evidence="7 8">
    <name type="scientific">Luteolibacter rhizosphaerae</name>
    <dbReference type="NCBI Taxonomy" id="2989719"/>
    <lineage>
        <taxon>Bacteria</taxon>
        <taxon>Pseudomonadati</taxon>
        <taxon>Verrucomicrobiota</taxon>
        <taxon>Verrucomicrobiia</taxon>
        <taxon>Verrucomicrobiales</taxon>
        <taxon>Verrucomicrobiaceae</taxon>
        <taxon>Luteolibacter</taxon>
    </lineage>
</organism>
<feature type="transmembrane region" description="Helical" evidence="6">
    <location>
        <begin position="5"/>
        <end position="22"/>
    </location>
</feature>
<evidence type="ECO:0000256" key="5">
    <source>
        <dbReference type="ARBA" id="ARBA00023136"/>
    </source>
</evidence>
<dbReference type="Proteomes" id="UP001165653">
    <property type="component" value="Unassembled WGS sequence"/>
</dbReference>
<evidence type="ECO:0000256" key="3">
    <source>
        <dbReference type="ARBA" id="ARBA00022692"/>
    </source>
</evidence>
<feature type="transmembrane region" description="Helical" evidence="6">
    <location>
        <begin position="158"/>
        <end position="182"/>
    </location>
</feature>
<comment type="caution">
    <text evidence="7">The sequence shown here is derived from an EMBL/GenBank/DDBJ whole genome shotgun (WGS) entry which is preliminary data.</text>
</comment>
<dbReference type="Pfam" id="PF03706">
    <property type="entry name" value="LPG_synthase_TM"/>
    <property type="match status" value="1"/>
</dbReference>
<evidence type="ECO:0000256" key="1">
    <source>
        <dbReference type="ARBA" id="ARBA00004651"/>
    </source>
</evidence>
<dbReference type="InterPro" id="IPR022791">
    <property type="entry name" value="L-PG_synthase/AglD"/>
</dbReference>
<keyword evidence="3 6" id="KW-0812">Transmembrane</keyword>
<evidence type="ECO:0000256" key="2">
    <source>
        <dbReference type="ARBA" id="ARBA00022475"/>
    </source>
</evidence>
<proteinExistence type="predicted"/>
<evidence type="ECO:0000313" key="8">
    <source>
        <dbReference type="Proteomes" id="UP001165653"/>
    </source>
</evidence>
<keyword evidence="8" id="KW-1185">Reference proteome</keyword>
<dbReference type="PANTHER" id="PTHR40277">
    <property type="entry name" value="BLL5419 PROTEIN"/>
    <property type="match status" value="1"/>
</dbReference>
<comment type="subcellular location">
    <subcellularLocation>
        <location evidence="1">Cell membrane</location>
        <topology evidence="1">Multi-pass membrane protein</topology>
    </subcellularLocation>
</comment>
<dbReference type="EMBL" id="JAPDDR010000001">
    <property type="protein sequence ID" value="MCW1912062.1"/>
    <property type="molecule type" value="Genomic_DNA"/>
</dbReference>
<sequence>MKKWLLFLIKLLFTAGCLWWAFWGEDFSSSPLLQPSKLRWDWVALGVALGGVTYFMSALRWWILLRAQEIRITLRRAFSLSLMGEVFNLVTVGNVGGDATKIFLLNRQHPGRKLAVTMSLMVDHLVGLVAMSILFFAVTAGRFEVLESQSTMGKGAIHFGWMFFGGGLVMIALMFVMASPWVHRRIHQDGKRVPKWEVLRRVPEIYDVYRRRWGHALLALLVSAVMLPVDYAIFWCGFQAIGHPEDLLTVVGATPVVEAISALPVSVSGLGVREKTFEILMKDLVGMPAEVAVAGSLLGFACRNLLWALAGGLLFLRPSDRTSMKQIEETTHSETES</sequence>
<evidence type="ECO:0000256" key="4">
    <source>
        <dbReference type="ARBA" id="ARBA00022989"/>
    </source>
</evidence>
<reference evidence="7" key="1">
    <citation type="submission" date="2022-10" db="EMBL/GenBank/DDBJ databases">
        <title>Luteolibacter sp. GHJ8, whole genome shotgun sequencing project.</title>
        <authorList>
            <person name="Zhao G."/>
            <person name="Shen L."/>
        </authorList>
    </citation>
    <scope>NUCLEOTIDE SEQUENCE</scope>
    <source>
        <strain evidence="7">GHJ8</strain>
    </source>
</reference>
<name>A0ABT3FXB8_9BACT</name>
<keyword evidence="2" id="KW-1003">Cell membrane</keyword>
<evidence type="ECO:0000256" key="6">
    <source>
        <dbReference type="SAM" id="Phobius"/>
    </source>
</evidence>